<dbReference type="InterPro" id="IPR036390">
    <property type="entry name" value="WH_DNA-bd_sf"/>
</dbReference>
<evidence type="ECO:0000256" key="3">
    <source>
        <dbReference type="ARBA" id="ARBA00023163"/>
    </source>
</evidence>
<dbReference type="Pfam" id="PF01638">
    <property type="entry name" value="HxlR"/>
    <property type="match status" value="1"/>
</dbReference>
<dbReference type="AlphaFoldDB" id="A0AAE8G4C2"/>
<dbReference type="PROSITE" id="PS51118">
    <property type="entry name" value="HTH_HXLR"/>
    <property type="match status" value="1"/>
</dbReference>
<dbReference type="SUPFAM" id="SSF46785">
    <property type="entry name" value="Winged helix' DNA-binding domain"/>
    <property type="match status" value="1"/>
</dbReference>
<keyword evidence="2" id="KW-0238">DNA-binding</keyword>
<evidence type="ECO:0000256" key="2">
    <source>
        <dbReference type="ARBA" id="ARBA00023125"/>
    </source>
</evidence>
<proteinExistence type="predicted"/>
<evidence type="ECO:0000256" key="1">
    <source>
        <dbReference type="ARBA" id="ARBA00023015"/>
    </source>
</evidence>
<protein>
    <submittedName>
        <fullName evidence="5">HTH-type transcriptional regulator YybR</fullName>
    </submittedName>
</protein>
<evidence type="ECO:0000313" key="6">
    <source>
        <dbReference type="Proteomes" id="UP000267137"/>
    </source>
</evidence>
<sequence length="105" mass="12115">MVNNICPVKLTLSLISNKWKVLIIHELLSGKKRYGQLERSLNPITKKVLSENLHELEESSLIGRKVYCGKPIKVEYYLTDLGLSLKPILYALRDWGDTYKKVNNK</sequence>
<reference evidence="5 6" key="1">
    <citation type="submission" date="2018-11" db="EMBL/GenBank/DDBJ databases">
        <title>Species Designations Belie Phenotypic and Genotypic Heterogeneity in Oral Streptococci.</title>
        <authorList>
            <person name="Velsko I."/>
        </authorList>
    </citation>
    <scope>NUCLEOTIDE SEQUENCE [LARGE SCALE GENOMIC DNA]</scope>
    <source>
        <strain evidence="5 6">KLC02</strain>
    </source>
</reference>
<dbReference type="InterPro" id="IPR036388">
    <property type="entry name" value="WH-like_DNA-bd_sf"/>
</dbReference>
<keyword evidence="3" id="KW-0804">Transcription</keyword>
<dbReference type="RefSeq" id="WP_048785702.1">
    <property type="nucleotide sequence ID" value="NZ_BHYT01000006.1"/>
</dbReference>
<gene>
    <name evidence="5" type="primary">yybR</name>
    <name evidence="5" type="ORF">D8827_04660</name>
</gene>
<name>A0AAE8G4C2_STRIT</name>
<organism evidence="5 6">
    <name type="scientific">Streptococcus intermedius</name>
    <dbReference type="NCBI Taxonomy" id="1338"/>
    <lineage>
        <taxon>Bacteria</taxon>
        <taxon>Bacillati</taxon>
        <taxon>Bacillota</taxon>
        <taxon>Bacilli</taxon>
        <taxon>Lactobacillales</taxon>
        <taxon>Streptococcaceae</taxon>
        <taxon>Streptococcus</taxon>
        <taxon>Streptococcus anginosus group</taxon>
    </lineage>
</organism>
<evidence type="ECO:0000313" key="5">
    <source>
        <dbReference type="EMBL" id="RSJ23809.1"/>
    </source>
</evidence>
<evidence type="ECO:0000259" key="4">
    <source>
        <dbReference type="PROSITE" id="PS51118"/>
    </source>
</evidence>
<dbReference type="PANTHER" id="PTHR33204:SF37">
    <property type="entry name" value="HTH-TYPE TRANSCRIPTIONAL REGULATOR YODB"/>
    <property type="match status" value="1"/>
</dbReference>
<dbReference type="GO" id="GO:0003677">
    <property type="term" value="F:DNA binding"/>
    <property type="evidence" value="ECO:0007669"/>
    <property type="project" value="UniProtKB-KW"/>
</dbReference>
<keyword evidence="1" id="KW-0805">Transcription regulation</keyword>
<dbReference type="Gene3D" id="1.10.10.10">
    <property type="entry name" value="Winged helix-like DNA-binding domain superfamily/Winged helix DNA-binding domain"/>
    <property type="match status" value="1"/>
</dbReference>
<comment type="caution">
    <text evidence="5">The sequence shown here is derived from an EMBL/GenBank/DDBJ whole genome shotgun (WGS) entry which is preliminary data.</text>
</comment>
<accession>A0AAE8G4C2</accession>
<dbReference type="EMBL" id="RJOO01000002">
    <property type="protein sequence ID" value="RSJ23809.1"/>
    <property type="molecule type" value="Genomic_DNA"/>
</dbReference>
<dbReference type="PANTHER" id="PTHR33204">
    <property type="entry name" value="TRANSCRIPTIONAL REGULATOR, MARR FAMILY"/>
    <property type="match status" value="1"/>
</dbReference>
<dbReference type="Proteomes" id="UP000267137">
    <property type="component" value="Unassembled WGS sequence"/>
</dbReference>
<dbReference type="InterPro" id="IPR002577">
    <property type="entry name" value="HTH_HxlR"/>
</dbReference>
<feature type="domain" description="HTH hxlR-type" evidence="4">
    <location>
        <begin position="6"/>
        <end position="104"/>
    </location>
</feature>